<keyword evidence="2" id="KW-1185">Reference proteome</keyword>
<gene>
    <name evidence="1" type="ORF">E2562_024699</name>
</gene>
<evidence type="ECO:0000313" key="2">
    <source>
        <dbReference type="Proteomes" id="UP000479710"/>
    </source>
</evidence>
<name>A0A6G1C953_9ORYZ</name>
<dbReference type="AlphaFoldDB" id="A0A6G1C953"/>
<reference evidence="1 2" key="1">
    <citation type="submission" date="2019-11" db="EMBL/GenBank/DDBJ databases">
        <title>Whole genome sequence of Oryza granulata.</title>
        <authorList>
            <person name="Li W."/>
        </authorList>
    </citation>
    <scope>NUCLEOTIDE SEQUENCE [LARGE SCALE GENOMIC DNA]</scope>
    <source>
        <strain evidence="2">cv. Menghai</strain>
        <tissue evidence="1">Leaf</tissue>
    </source>
</reference>
<organism evidence="1 2">
    <name type="scientific">Oryza meyeriana var. granulata</name>
    <dbReference type="NCBI Taxonomy" id="110450"/>
    <lineage>
        <taxon>Eukaryota</taxon>
        <taxon>Viridiplantae</taxon>
        <taxon>Streptophyta</taxon>
        <taxon>Embryophyta</taxon>
        <taxon>Tracheophyta</taxon>
        <taxon>Spermatophyta</taxon>
        <taxon>Magnoliopsida</taxon>
        <taxon>Liliopsida</taxon>
        <taxon>Poales</taxon>
        <taxon>Poaceae</taxon>
        <taxon>BOP clade</taxon>
        <taxon>Oryzoideae</taxon>
        <taxon>Oryzeae</taxon>
        <taxon>Oryzinae</taxon>
        <taxon>Oryza</taxon>
        <taxon>Oryza meyeriana</taxon>
    </lineage>
</organism>
<sequence length="49" mass="5644">YEFGDCDEWEASVRIQPCTATKPEYLFRTPYLLDSMQSAVQDAAHEAFL</sequence>
<dbReference type="EMBL" id="SPHZ02000010">
    <property type="protein sequence ID" value="KAF0896561.1"/>
    <property type="molecule type" value="Genomic_DNA"/>
</dbReference>
<comment type="caution">
    <text evidence="1">The sequence shown here is derived from an EMBL/GenBank/DDBJ whole genome shotgun (WGS) entry which is preliminary data.</text>
</comment>
<evidence type="ECO:0000313" key="1">
    <source>
        <dbReference type="EMBL" id="KAF0896561.1"/>
    </source>
</evidence>
<dbReference type="Proteomes" id="UP000479710">
    <property type="component" value="Unassembled WGS sequence"/>
</dbReference>
<accession>A0A6G1C953</accession>
<protein>
    <submittedName>
        <fullName evidence="1">Uncharacterized protein</fullName>
    </submittedName>
</protein>
<feature type="non-terminal residue" evidence="1">
    <location>
        <position position="1"/>
    </location>
</feature>
<proteinExistence type="predicted"/>